<dbReference type="Gene3D" id="1.25.40.10">
    <property type="entry name" value="Tetratricopeptide repeat domain"/>
    <property type="match status" value="4"/>
</dbReference>
<comment type="catalytic activity">
    <reaction evidence="7 9">
        <text>L-arginyl-[protein] + NAD(+) = N(omega)-(ADP-D-ribosyl)-L-arginyl-[protein] + nicotinamide + H(+)</text>
        <dbReference type="Rhea" id="RHEA:19149"/>
        <dbReference type="Rhea" id="RHEA-COMP:10532"/>
        <dbReference type="Rhea" id="RHEA-COMP:15087"/>
        <dbReference type="ChEBI" id="CHEBI:15378"/>
        <dbReference type="ChEBI" id="CHEBI:17154"/>
        <dbReference type="ChEBI" id="CHEBI:29965"/>
        <dbReference type="ChEBI" id="CHEBI:57540"/>
        <dbReference type="ChEBI" id="CHEBI:142554"/>
        <dbReference type="EC" id="2.4.2.31"/>
    </reaction>
</comment>
<keyword evidence="9" id="KW-0520">NAD</keyword>
<reference evidence="11" key="1">
    <citation type="submission" date="2021-02" db="EMBL/GenBank/DDBJ databases">
        <authorList>
            <person name="Nowell W R."/>
        </authorList>
    </citation>
    <scope>NUCLEOTIDE SEQUENCE</scope>
</reference>
<feature type="repeat" description="TPR" evidence="8">
    <location>
        <begin position="666"/>
        <end position="699"/>
    </location>
</feature>
<comment type="caution">
    <text evidence="11">The sequence shown here is derived from an EMBL/GenBank/DDBJ whole genome shotgun (WGS) entry which is preliminary data.</text>
</comment>
<keyword evidence="6 8" id="KW-0802">TPR repeat</keyword>
<feature type="repeat" description="TPR" evidence="8">
    <location>
        <begin position="834"/>
        <end position="867"/>
    </location>
</feature>
<dbReference type="SUPFAM" id="SSF81901">
    <property type="entry name" value="HCP-like"/>
    <property type="match status" value="1"/>
</dbReference>
<dbReference type="Pfam" id="PF00515">
    <property type="entry name" value="TPR_1"/>
    <property type="match status" value="1"/>
</dbReference>
<protein>
    <recommendedName>
        <fullName evidence="9">NAD(P)(+)--arginine ADP-ribosyltransferase</fullName>
        <ecNumber evidence="9">2.4.2.31</ecNumber>
    </recommendedName>
    <alternativeName>
        <fullName evidence="9">Mono(ADP-ribosyl)transferase</fullName>
    </alternativeName>
</protein>
<dbReference type="PROSITE" id="PS51996">
    <property type="entry name" value="TR_MART"/>
    <property type="match status" value="1"/>
</dbReference>
<keyword evidence="2 9" id="KW-0328">Glycosyltransferase</keyword>
<dbReference type="InterPro" id="IPR011990">
    <property type="entry name" value="TPR-like_helical_dom_sf"/>
</dbReference>
<feature type="repeat" description="TPR" evidence="8">
    <location>
        <begin position="624"/>
        <end position="657"/>
    </location>
</feature>
<keyword evidence="3 9" id="KW-0808">Transferase</keyword>
<dbReference type="PRINTS" id="PR00381">
    <property type="entry name" value="KINESINLIGHT"/>
</dbReference>
<feature type="repeat" description="TPR" evidence="8">
    <location>
        <begin position="498"/>
        <end position="531"/>
    </location>
</feature>
<feature type="repeat" description="TPR" evidence="8">
    <location>
        <begin position="708"/>
        <end position="741"/>
    </location>
</feature>
<dbReference type="Pfam" id="PF01129">
    <property type="entry name" value="ART"/>
    <property type="match status" value="1"/>
</dbReference>
<dbReference type="Pfam" id="PF13374">
    <property type="entry name" value="TPR_10"/>
    <property type="match status" value="1"/>
</dbReference>
<dbReference type="PANTHER" id="PTHR45641:SF1">
    <property type="entry name" value="AAA+ ATPASE DOMAIN-CONTAINING PROTEIN"/>
    <property type="match status" value="1"/>
</dbReference>
<evidence type="ECO:0000256" key="5">
    <source>
        <dbReference type="ARBA" id="ARBA00022737"/>
    </source>
</evidence>
<evidence type="ECO:0000256" key="6">
    <source>
        <dbReference type="ARBA" id="ARBA00022803"/>
    </source>
</evidence>
<organism evidence="11 12">
    <name type="scientific">Adineta steineri</name>
    <dbReference type="NCBI Taxonomy" id="433720"/>
    <lineage>
        <taxon>Eukaryota</taxon>
        <taxon>Metazoa</taxon>
        <taxon>Spiralia</taxon>
        <taxon>Gnathifera</taxon>
        <taxon>Rotifera</taxon>
        <taxon>Eurotatoria</taxon>
        <taxon>Bdelloidea</taxon>
        <taxon>Adinetida</taxon>
        <taxon>Adinetidae</taxon>
        <taxon>Adineta</taxon>
    </lineage>
</organism>
<sequence>MSGSKSDENAVESSESTTSQNIRQPRQRMAPNYLLVWIDASIDETNKDCQETLAQLKNVINHVTLCTEPGRCIQVLNKVDKERAFVITSCSLGQHLVPEIHGMLQLEAIYIFCGDKSEHQKWTENWAKIKGIYTNMKDICQALQADVRQYNQDSIAMSFVTINELASTYDLNQLEPTFMYTQIFKEILLDMEHGKQSIKDFITYCRQNEGGSTVTINRFEKEYHAQSAIWWYTFTPFIYYMLNDGLRSMEGNTIINMGFFIHDLHQQIQQLYQQQVNHYLGKRFLVYRGQGLKKSNFEKLQKTKGGLMSFNNFLSTSKDKVVSLEFAECASMIPDMVAILFVMSIDPCIKSTPFASIKEVSAIEGEEEILFSMHAVFRVNAIKQMDNNDQLYQVELQLTSDDDQQLRILTDRIREEASGTEWQRLGVLLLKIGQFNKAEELYKVLLEHTLDEDEKAYYYHQLGYVKNDQGDYKKAIWYYEQGLEIKQKTLPSNHPDLATPFNNIGSVYDNMGEYSKALSFYEKALGIYQETLPSTHPDLATSYSNIGLTYSEMGEYSKALSYYEKAFEILKNTLPSNHPYLATSYNNIGNVHKNMGKHSKALSFYEKALEIKQKTLPSNHPLLATSYNNICSVYDFMGEYSKARSSHEKALEIRQKTLSSNHPDLATSYDTIGLVYNHVGKYSKALSYYEKALEIREKSLPSDHPALATTYNNIGSVYDSMGKYSKTLSYYDKALEILKKTLPLNHPDLANLYNNIGNVHNKMEEYFEALSYYDKALEILKKTLDSDHPYLATSYSNIGSVFDKIGEYQKALSLHEKALEIYQKTLPSNHPLLATSYNNSGFVYYKMKDYSKALSYLERVLDILQSALPVTHPQIESVKENIEIVKEEMKTNS</sequence>
<evidence type="ECO:0000256" key="3">
    <source>
        <dbReference type="ARBA" id="ARBA00022679"/>
    </source>
</evidence>
<dbReference type="OrthoDB" id="1658288at2759"/>
<comment type="similarity">
    <text evidence="1 9">Belongs to the Arg-specific ADP-ribosyltransferase family.</text>
</comment>
<feature type="repeat" description="TPR" evidence="8">
    <location>
        <begin position="456"/>
        <end position="489"/>
    </location>
</feature>
<evidence type="ECO:0000256" key="1">
    <source>
        <dbReference type="ARBA" id="ARBA00009558"/>
    </source>
</evidence>
<dbReference type="InterPro" id="IPR000768">
    <property type="entry name" value="ART"/>
</dbReference>
<dbReference type="GO" id="GO:0016779">
    <property type="term" value="F:nucleotidyltransferase activity"/>
    <property type="evidence" value="ECO:0007669"/>
    <property type="project" value="UniProtKB-KW"/>
</dbReference>
<dbReference type="EC" id="2.4.2.31" evidence="9"/>
<dbReference type="SMART" id="SM00028">
    <property type="entry name" value="TPR"/>
    <property type="match status" value="11"/>
</dbReference>
<dbReference type="Proteomes" id="UP000663891">
    <property type="component" value="Unassembled WGS sequence"/>
</dbReference>
<dbReference type="Gene3D" id="3.90.176.10">
    <property type="entry name" value="Toxin ADP-ribosyltransferase, Chain A, domain 1"/>
    <property type="match status" value="1"/>
</dbReference>
<proteinExistence type="inferred from homology"/>
<evidence type="ECO:0000256" key="7">
    <source>
        <dbReference type="ARBA" id="ARBA00047597"/>
    </source>
</evidence>
<dbReference type="SUPFAM" id="SSF48452">
    <property type="entry name" value="TPR-like"/>
    <property type="match status" value="1"/>
</dbReference>
<evidence type="ECO:0000313" key="11">
    <source>
        <dbReference type="EMBL" id="CAF1407334.1"/>
    </source>
</evidence>
<dbReference type="PROSITE" id="PS50293">
    <property type="entry name" value="TPR_REGION"/>
    <property type="match status" value="7"/>
</dbReference>
<evidence type="ECO:0000256" key="8">
    <source>
        <dbReference type="PROSITE-ProRule" id="PRU00339"/>
    </source>
</evidence>
<dbReference type="GO" id="GO:0106274">
    <property type="term" value="F:NAD+-protein-arginine ADP-ribosyltransferase activity"/>
    <property type="evidence" value="ECO:0007669"/>
    <property type="project" value="UniProtKB-EC"/>
</dbReference>
<feature type="repeat" description="TPR" evidence="8">
    <location>
        <begin position="582"/>
        <end position="615"/>
    </location>
</feature>
<keyword evidence="5" id="KW-0677">Repeat</keyword>
<dbReference type="SUPFAM" id="SSF56399">
    <property type="entry name" value="ADP-ribosylation"/>
    <property type="match status" value="1"/>
</dbReference>
<evidence type="ECO:0000313" key="12">
    <source>
        <dbReference type="Proteomes" id="UP000663891"/>
    </source>
</evidence>
<feature type="region of interest" description="Disordered" evidence="10">
    <location>
        <begin position="1"/>
        <end position="24"/>
    </location>
</feature>
<feature type="compositionally biased region" description="Polar residues" evidence="10">
    <location>
        <begin position="11"/>
        <end position="24"/>
    </location>
</feature>
<dbReference type="PROSITE" id="PS50005">
    <property type="entry name" value="TPR"/>
    <property type="match status" value="10"/>
</dbReference>
<evidence type="ECO:0000256" key="9">
    <source>
        <dbReference type="RuleBase" id="RU361228"/>
    </source>
</evidence>
<feature type="repeat" description="TPR" evidence="8">
    <location>
        <begin position="750"/>
        <end position="783"/>
    </location>
</feature>
<accession>A0A815LF48</accession>
<evidence type="ECO:0000256" key="2">
    <source>
        <dbReference type="ARBA" id="ARBA00022676"/>
    </source>
</evidence>
<feature type="repeat" description="TPR" evidence="8">
    <location>
        <begin position="792"/>
        <end position="825"/>
    </location>
</feature>
<name>A0A815LF48_9BILA</name>
<dbReference type="AlphaFoldDB" id="A0A815LF48"/>
<dbReference type="EMBL" id="CAJNON010000942">
    <property type="protein sequence ID" value="CAF1407334.1"/>
    <property type="molecule type" value="Genomic_DNA"/>
</dbReference>
<feature type="repeat" description="TPR" evidence="8">
    <location>
        <begin position="540"/>
        <end position="573"/>
    </location>
</feature>
<keyword evidence="4" id="KW-0548">Nucleotidyltransferase</keyword>
<dbReference type="PANTHER" id="PTHR45641">
    <property type="entry name" value="TETRATRICOPEPTIDE REPEAT PROTEIN (AFU_ORTHOLOGUE AFUA_6G03870)"/>
    <property type="match status" value="1"/>
</dbReference>
<keyword evidence="9" id="KW-0521">NADP</keyword>
<gene>
    <name evidence="11" type="ORF">VCS650_LOCUS36882</name>
</gene>
<evidence type="ECO:0000256" key="4">
    <source>
        <dbReference type="ARBA" id="ARBA00022695"/>
    </source>
</evidence>
<dbReference type="Pfam" id="PF13424">
    <property type="entry name" value="TPR_12"/>
    <property type="match status" value="4"/>
</dbReference>
<dbReference type="InterPro" id="IPR019734">
    <property type="entry name" value="TPR_rpt"/>
</dbReference>
<evidence type="ECO:0000256" key="10">
    <source>
        <dbReference type="SAM" id="MobiDB-lite"/>
    </source>
</evidence>